<dbReference type="Proteomes" id="UP001206483">
    <property type="component" value="Unassembled WGS sequence"/>
</dbReference>
<evidence type="ECO:0000256" key="1">
    <source>
        <dbReference type="SAM" id="MobiDB-lite"/>
    </source>
</evidence>
<gene>
    <name evidence="2" type="ORF">FHR36_007121</name>
</gene>
<sequence>MHAREGYLNGGDTVGIVDEWFTEIGMPLPDGRKDDGDDDEPEDR</sequence>
<evidence type="ECO:0000313" key="2">
    <source>
        <dbReference type="EMBL" id="MCP2313922.1"/>
    </source>
</evidence>
<proteinExistence type="predicted"/>
<organism evidence="2 3">
    <name type="scientific">Kitasatospora paracochleata</name>
    <dbReference type="NCBI Taxonomy" id="58354"/>
    <lineage>
        <taxon>Bacteria</taxon>
        <taxon>Bacillati</taxon>
        <taxon>Actinomycetota</taxon>
        <taxon>Actinomycetes</taxon>
        <taxon>Kitasatosporales</taxon>
        <taxon>Streptomycetaceae</taxon>
        <taxon>Kitasatospora</taxon>
    </lineage>
</organism>
<feature type="region of interest" description="Disordered" evidence="1">
    <location>
        <begin position="25"/>
        <end position="44"/>
    </location>
</feature>
<keyword evidence="3" id="KW-1185">Reference proteome</keyword>
<dbReference type="EMBL" id="JAMZDX010000008">
    <property type="protein sequence ID" value="MCP2313922.1"/>
    <property type="molecule type" value="Genomic_DNA"/>
</dbReference>
<name>A0ABT1J904_9ACTN</name>
<protein>
    <submittedName>
        <fullName evidence="2">Uncharacterized protein</fullName>
    </submittedName>
</protein>
<evidence type="ECO:0000313" key="3">
    <source>
        <dbReference type="Proteomes" id="UP001206483"/>
    </source>
</evidence>
<reference evidence="2 3" key="1">
    <citation type="submission" date="2022-06" db="EMBL/GenBank/DDBJ databases">
        <title>Sequencing the genomes of 1000 actinobacteria strains.</title>
        <authorList>
            <person name="Klenk H.-P."/>
        </authorList>
    </citation>
    <scope>NUCLEOTIDE SEQUENCE [LARGE SCALE GENOMIC DNA]</scope>
    <source>
        <strain evidence="2 3">DSM 41656</strain>
    </source>
</reference>
<dbReference type="RefSeq" id="WP_301331147.1">
    <property type="nucleotide sequence ID" value="NZ_BAAAUB010000029.1"/>
</dbReference>
<comment type="caution">
    <text evidence="2">The sequence shown here is derived from an EMBL/GenBank/DDBJ whole genome shotgun (WGS) entry which is preliminary data.</text>
</comment>
<accession>A0ABT1J904</accession>